<dbReference type="PANTHER" id="PTHR48043">
    <property type="entry name" value="EG:EG0003.4 PROTEIN-RELATED"/>
    <property type="match status" value="1"/>
</dbReference>
<keyword evidence="3 4" id="KW-0808">Transferase</keyword>
<keyword evidence="5" id="KW-0812">Transmembrane</keyword>
<comment type="catalytic activity">
    <reaction evidence="5">
        <text>glucuronate acceptor + UDP-alpha-D-glucuronate = acceptor beta-D-glucuronoside + UDP + H(+)</text>
        <dbReference type="Rhea" id="RHEA:21032"/>
        <dbReference type="ChEBI" id="CHEBI:15378"/>
        <dbReference type="ChEBI" id="CHEBI:58052"/>
        <dbReference type="ChEBI" id="CHEBI:58223"/>
        <dbReference type="ChEBI" id="CHEBI:132367"/>
        <dbReference type="ChEBI" id="CHEBI:132368"/>
        <dbReference type="EC" id="2.4.1.17"/>
    </reaction>
</comment>
<evidence type="ECO:0000313" key="7">
    <source>
        <dbReference type="Proteomes" id="UP001549921"/>
    </source>
</evidence>
<accession>A0ABD0TFI5</accession>
<keyword evidence="5" id="KW-1133">Transmembrane helix</keyword>
<dbReference type="EC" id="2.4.1.17" evidence="5"/>
<evidence type="ECO:0000256" key="5">
    <source>
        <dbReference type="RuleBase" id="RU362059"/>
    </source>
</evidence>
<dbReference type="PROSITE" id="PS00375">
    <property type="entry name" value="UDPGT"/>
    <property type="match status" value="1"/>
</dbReference>
<evidence type="ECO:0000256" key="3">
    <source>
        <dbReference type="ARBA" id="ARBA00022679"/>
    </source>
</evidence>
<dbReference type="AlphaFoldDB" id="A0ABD0TFI5"/>
<dbReference type="FunFam" id="3.40.50.2000:FF:000050">
    <property type="entry name" value="UDP-glucuronosyltransferase"/>
    <property type="match status" value="1"/>
</dbReference>
<dbReference type="CDD" id="cd03784">
    <property type="entry name" value="GT1_Gtf-like"/>
    <property type="match status" value="1"/>
</dbReference>
<evidence type="ECO:0000313" key="6">
    <source>
        <dbReference type="EMBL" id="KAL0841845.1"/>
    </source>
</evidence>
<dbReference type="InterPro" id="IPR002213">
    <property type="entry name" value="UDP_glucos_trans"/>
</dbReference>
<organism evidence="6 7">
    <name type="scientific">Loxostege sticticalis</name>
    <name type="common">Beet webworm moth</name>
    <dbReference type="NCBI Taxonomy" id="481309"/>
    <lineage>
        <taxon>Eukaryota</taxon>
        <taxon>Metazoa</taxon>
        <taxon>Ecdysozoa</taxon>
        <taxon>Arthropoda</taxon>
        <taxon>Hexapoda</taxon>
        <taxon>Insecta</taxon>
        <taxon>Pterygota</taxon>
        <taxon>Neoptera</taxon>
        <taxon>Endopterygota</taxon>
        <taxon>Lepidoptera</taxon>
        <taxon>Glossata</taxon>
        <taxon>Ditrysia</taxon>
        <taxon>Pyraloidea</taxon>
        <taxon>Crambidae</taxon>
        <taxon>Pyraustinae</taxon>
        <taxon>Loxostege</taxon>
    </lineage>
</organism>
<keyword evidence="5" id="KW-0472">Membrane</keyword>
<dbReference type="InterPro" id="IPR050271">
    <property type="entry name" value="UDP-glycosyltransferase"/>
</dbReference>
<gene>
    <name evidence="6" type="ORF">ABMA28_014084</name>
</gene>
<dbReference type="GO" id="GO:0015020">
    <property type="term" value="F:glucuronosyltransferase activity"/>
    <property type="evidence" value="ECO:0007669"/>
    <property type="project" value="UniProtKB-EC"/>
</dbReference>
<dbReference type="SUPFAM" id="SSF53756">
    <property type="entry name" value="UDP-Glycosyltransferase/glycogen phosphorylase"/>
    <property type="match status" value="1"/>
</dbReference>
<dbReference type="InterPro" id="IPR035595">
    <property type="entry name" value="UDP_glycos_trans_CS"/>
</dbReference>
<dbReference type="GO" id="GO:0016020">
    <property type="term" value="C:membrane"/>
    <property type="evidence" value="ECO:0007669"/>
    <property type="project" value="UniProtKB-SubCell"/>
</dbReference>
<dbReference type="Pfam" id="PF00201">
    <property type="entry name" value="UDPGT"/>
    <property type="match status" value="1"/>
</dbReference>
<dbReference type="PANTHER" id="PTHR48043:SF114">
    <property type="entry name" value="IP04436P-RELATED"/>
    <property type="match status" value="1"/>
</dbReference>
<evidence type="ECO:0000256" key="1">
    <source>
        <dbReference type="ARBA" id="ARBA00009995"/>
    </source>
</evidence>
<evidence type="ECO:0000256" key="2">
    <source>
        <dbReference type="ARBA" id="ARBA00022676"/>
    </source>
</evidence>
<feature type="transmembrane region" description="Helical" evidence="5">
    <location>
        <begin position="480"/>
        <end position="503"/>
    </location>
</feature>
<name>A0ABD0TFI5_LOXSC</name>
<dbReference type="Gene3D" id="3.40.50.2000">
    <property type="entry name" value="Glycogen Phosphorylase B"/>
    <property type="match status" value="2"/>
</dbReference>
<comment type="subcellular location">
    <subcellularLocation>
        <location evidence="5">Membrane</location>
        <topology evidence="5">Single-pass membrane protein</topology>
    </subcellularLocation>
</comment>
<keyword evidence="2 4" id="KW-0328">Glycosyltransferase</keyword>
<reference evidence="6 7" key="1">
    <citation type="submission" date="2024-06" db="EMBL/GenBank/DDBJ databases">
        <title>A chromosome-level genome assembly of beet webworm, Loxostege sticticalis.</title>
        <authorList>
            <person name="Zhang Y."/>
        </authorList>
    </citation>
    <scope>NUCLEOTIDE SEQUENCE [LARGE SCALE GENOMIC DNA]</scope>
    <source>
        <strain evidence="6">AQ028</strain>
        <tissue evidence="6">Male pupae</tissue>
    </source>
</reference>
<comment type="caution">
    <text evidence="6">The sequence shown here is derived from an EMBL/GenBank/DDBJ whole genome shotgun (WGS) entry which is preliminary data.</text>
</comment>
<sequence>MWWNKVILLSIVSILANHVCAIKILAIVSIPLRSHYMAFKPLFHELAKRGHSVTVMNHFPEDKPLPNLRYVDLQGSIQVNVSTLEGYENKYASLVHISNFYHHVTSNAERIIAECDYLFLNENAKAHLAESNRYDVIFVEQFMGDCGLVYAATEFDAPIIGITSHVLLPWAYRRLGIPFNPAADAFYFSPFGPNPSLLGKVEATLGYLFFNTIFNRYRQSLLYESFKHHRPQLSFDFETLVAEKMKMMFSYQHYSISGARLLAPQLLEIAGAHISTPKPVAKDIEDFLSTAEHGAIYVSFGSNLKMASMSPQKLQEFLAVFGRIPQKVLWKWENDTFPAGHDHILARKWFPQFDILCHPKVLAFVSHGGMLSLSEAAYCGKPMVAVPFFGDQFSNAAAVRASGLGIFMYFQHVTEESLYGAIQELTSEEMQQSAKRVSKLFHDRPIPVMDSAIYWTEYVARHRAAPPALPTTRNAWFETLLLDVAFFIFVIVAVILWMLSLILKLIKFIICKAFGKVLCRQENRSRKEKSQ</sequence>
<comment type="similarity">
    <text evidence="1 4">Belongs to the UDP-glycosyltransferase family.</text>
</comment>
<dbReference type="Proteomes" id="UP001549921">
    <property type="component" value="Unassembled WGS sequence"/>
</dbReference>
<proteinExistence type="inferred from homology"/>
<evidence type="ECO:0000256" key="4">
    <source>
        <dbReference type="RuleBase" id="RU003718"/>
    </source>
</evidence>
<protein>
    <recommendedName>
        <fullName evidence="5">UDP-glucuronosyltransferase</fullName>
        <ecNumber evidence="5">2.4.1.17</ecNumber>
    </recommendedName>
</protein>
<dbReference type="EMBL" id="JBEDNZ010000005">
    <property type="protein sequence ID" value="KAL0841845.1"/>
    <property type="molecule type" value="Genomic_DNA"/>
</dbReference>